<reference evidence="1" key="1">
    <citation type="submission" date="2024-05" db="EMBL/GenBank/DDBJ databases">
        <title>Draft genome assemblies of 36 bacteria isolated from hibernating arctic ground squirrels.</title>
        <authorList>
            <person name="McKee H."/>
            <person name="Mullen L."/>
            <person name="Drown D.M."/>
            <person name="Duddleston K.N."/>
        </authorList>
    </citation>
    <scope>NUCLEOTIDE SEQUENCE</scope>
    <source>
        <strain evidence="1">AN1007</strain>
    </source>
</reference>
<protein>
    <submittedName>
        <fullName evidence="1">Uncharacterized protein</fullName>
    </submittedName>
</protein>
<organism evidence="1">
    <name type="scientific">Paenibacillus sp. AN1007</name>
    <dbReference type="NCBI Taxonomy" id="3151385"/>
    <lineage>
        <taxon>Bacteria</taxon>
        <taxon>Bacillati</taxon>
        <taxon>Bacillota</taxon>
        <taxon>Bacilli</taxon>
        <taxon>Bacillales</taxon>
        <taxon>Paenibacillaceae</taxon>
        <taxon>Paenibacillus</taxon>
    </lineage>
</organism>
<gene>
    <name evidence="1" type="ORF">ABXS70_26705</name>
</gene>
<name>A0AAU8NCG9_9BACL</name>
<sequence length="146" mass="16987">MGTRSSEIEADLAREYLRRLTLFFRDTSNKPLPPFIANVASILGDEQEIEISNYCNVEAMATHGSNVYVYKVFEYYLQLAKLADQDHGYVDYLLIYEPFIKIFEREGLVVLKPGELNVVGFAHIPLNHWYDKFIDMEPFDLNNLKE</sequence>
<accession>A0AAU8NCG9</accession>
<dbReference type="AlphaFoldDB" id="A0AAU8NCG9"/>
<dbReference type="RefSeq" id="WP_342553491.1">
    <property type="nucleotide sequence ID" value="NZ_CP159992.1"/>
</dbReference>
<dbReference type="EMBL" id="CP159992">
    <property type="protein sequence ID" value="XCP94653.1"/>
    <property type="molecule type" value="Genomic_DNA"/>
</dbReference>
<proteinExistence type="predicted"/>
<evidence type="ECO:0000313" key="1">
    <source>
        <dbReference type="EMBL" id="XCP94653.1"/>
    </source>
</evidence>